<sequence length="185" mass="20517">MRLSLELIATPLQLATRFSVPSGGARTDRQCIEPGSWGAVIRDSIGRNMELMRWGKGESRLSDDVRLSVDVRIEDLVGRHSRHLLERRLLAPVSSFVVGSGSGRQRFRLSNGDLLALAGVWDVDGHWRGRPVRCFRIITGPGDALARLPLVLQSENERIWLDPFATDAVLLDALEPINEASLEIS</sequence>
<accession>A0A1F7WCW6</accession>
<dbReference type="InterPro" id="IPR036590">
    <property type="entry name" value="SRAP-like"/>
</dbReference>
<gene>
    <name evidence="1" type="ORF">A2480_04155</name>
</gene>
<comment type="caution">
    <text evidence="1">The sequence shown here is derived from an EMBL/GenBank/DDBJ whole genome shotgun (WGS) entry which is preliminary data.</text>
</comment>
<protein>
    <submittedName>
        <fullName evidence="1">Uncharacterized protein</fullName>
    </submittedName>
</protein>
<proteinExistence type="predicted"/>
<dbReference type="InterPro" id="IPR003738">
    <property type="entry name" value="SRAP"/>
</dbReference>
<name>A0A1F7WCW6_9BACT</name>
<dbReference type="Gene3D" id="3.90.1680.10">
    <property type="entry name" value="SOS response associated peptidase-like"/>
    <property type="match status" value="1"/>
</dbReference>
<organism evidence="1 2">
    <name type="scientific">Candidatus Uhrbacteria bacterium RIFOXYC2_FULL_47_19</name>
    <dbReference type="NCBI Taxonomy" id="1802424"/>
    <lineage>
        <taxon>Bacteria</taxon>
        <taxon>Candidatus Uhriibacteriota</taxon>
    </lineage>
</organism>
<dbReference type="Pfam" id="PF02586">
    <property type="entry name" value="SRAP"/>
    <property type="match status" value="1"/>
</dbReference>
<dbReference type="AlphaFoldDB" id="A0A1F7WCW6"/>
<evidence type="ECO:0000313" key="1">
    <source>
        <dbReference type="EMBL" id="OGM00417.1"/>
    </source>
</evidence>
<dbReference type="EMBL" id="MGFG01000032">
    <property type="protein sequence ID" value="OGM00417.1"/>
    <property type="molecule type" value="Genomic_DNA"/>
</dbReference>
<dbReference type="STRING" id="1802424.A2480_04155"/>
<evidence type="ECO:0000313" key="2">
    <source>
        <dbReference type="Proteomes" id="UP000176988"/>
    </source>
</evidence>
<reference evidence="1 2" key="1">
    <citation type="journal article" date="2016" name="Nat. Commun.">
        <title>Thousands of microbial genomes shed light on interconnected biogeochemical processes in an aquifer system.</title>
        <authorList>
            <person name="Anantharaman K."/>
            <person name="Brown C.T."/>
            <person name="Hug L.A."/>
            <person name="Sharon I."/>
            <person name="Castelle C.J."/>
            <person name="Probst A.J."/>
            <person name="Thomas B.C."/>
            <person name="Singh A."/>
            <person name="Wilkins M.J."/>
            <person name="Karaoz U."/>
            <person name="Brodie E.L."/>
            <person name="Williams K.H."/>
            <person name="Hubbard S.S."/>
            <person name="Banfield J.F."/>
        </authorList>
    </citation>
    <scope>NUCLEOTIDE SEQUENCE [LARGE SCALE GENOMIC DNA]</scope>
</reference>
<dbReference type="GO" id="GO:0003697">
    <property type="term" value="F:single-stranded DNA binding"/>
    <property type="evidence" value="ECO:0007669"/>
    <property type="project" value="InterPro"/>
</dbReference>
<dbReference type="Proteomes" id="UP000176988">
    <property type="component" value="Unassembled WGS sequence"/>
</dbReference>
<dbReference type="GO" id="GO:0106300">
    <property type="term" value="P:protein-DNA covalent cross-linking repair"/>
    <property type="evidence" value="ECO:0007669"/>
    <property type="project" value="InterPro"/>
</dbReference>
<dbReference type="SUPFAM" id="SSF143081">
    <property type="entry name" value="BB1717-like"/>
    <property type="match status" value="1"/>
</dbReference>